<sequence>MPLIMNADGGSLNGLAPRACDLMMRLCRCDNMRWYATTGEEPHYDWGDMSQPFLDIKGVDVLEAPAKGWTNTAFLDLSHAVAAVLIKMRVLLNLQEIQNARIALRGTIPQEIIEIIRDQFTSSIVGSRHEILLARPEETAQLAETINSQIRKVYGAIETYNSHFWELLVKDPDAGVLQRPFRTCTQGSGEEALLVIRYSNASWYEMPGAVDCRSLSTAG</sequence>
<reference evidence="1 2" key="1">
    <citation type="submission" date="2014-02" db="EMBL/GenBank/DDBJ databases">
        <title>The genome sequence of the entomopathogenic fungus Metarhizium robertsii ARSEF 2575.</title>
        <authorList>
            <person name="Giuliano Garisto Donzelli B."/>
            <person name="Roe B.A."/>
            <person name="Macmil S.L."/>
            <person name="Krasnoff S.B."/>
            <person name="Gibson D.M."/>
        </authorList>
    </citation>
    <scope>NUCLEOTIDE SEQUENCE [LARGE SCALE GENOMIC DNA]</scope>
    <source>
        <strain evidence="1 2">ARSEF 2575</strain>
    </source>
</reference>
<accession>A0A014MUN3</accession>
<dbReference type="OrthoDB" id="4936877at2759"/>
<dbReference type="EMBL" id="JELW01000140">
    <property type="protein sequence ID" value="EXU94840.1"/>
    <property type="molecule type" value="Genomic_DNA"/>
</dbReference>
<proteinExistence type="predicted"/>
<comment type="caution">
    <text evidence="1">The sequence shown here is derived from an EMBL/GenBank/DDBJ whole genome shotgun (WGS) entry which is preliminary data.</text>
</comment>
<protein>
    <submittedName>
        <fullName evidence="1">DUF2115 domain protein</fullName>
    </submittedName>
</protein>
<name>A0A014MUN3_9HYPO</name>
<dbReference type="HOGENOM" id="CLU_041470_2_0_1"/>
<evidence type="ECO:0000313" key="1">
    <source>
        <dbReference type="EMBL" id="EXU94840.1"/>
    </source>
</evidence>
<organism evidence="1 2">
    <name type="scientific">Metarhizium robertsii</name>
    <dbReference type="NCBI Taxonomy" id="568076"/>
    <lineage>
        <taxon>Eukaryota</taxon>
        <taxon>Fungi</taxon>
        <taxon>Dikarya</taxon>
        <taxon>Ascomycota</taxon>
        <taxon>Pezizomycotina</taxon>
        <taxon>Sordariomycetes</taxon>
        <taxon>Hypocreomycetidae</taxon>
        <taxon>Hypocreales</taxon>
        <taxon>Clavicipitaceae</taxon>
        <taxon>Metarhizium</taxon>
    </lineage>
</organism>
<gene>
    <name evidence="1" type="ORF">X797_012081</name>
</gene>
<dbReference type="Proteomes" id="UP000030151">
    <property type="component" value="Unassembled WGS sequence"/>
</dbReference>
<evidence type="ECO:0000313" key="2">
    <source>
        <dbReference type="Proteomes" id="UP000030151"/>
    </source>
</evidence>
<dbReference type="AlphaFoldDB" id="A0A014MUN3"/>